<comment type="caution">
    <text evidence="1">The sequence shown here is derived from an EMBL/GenBank/DDBJ whole genome shotgun (WGS) entry which is preliminary data.</text>
</comment>
<sequence length="67" mass="7856">FFNELSTQGNPAEFLQKYIEQQCKVNKEIIAQDNGYLEDLVRRSQYYIKNEKELSEEIGLLLQSGKI</sequence>
<dbReference type="AlphaFoldDB" id="A0A1B7T827"/>
<proteinExistence type="predicted"/>
<evidence type="ECO:0000313" key="1">
    <source>
        <dbReference type="EMBL" id="OBA24884.1"/>
    </source>
</evidence>
<dbReference type="OrthoDB" id="10263741at2759"/>
<gene>
    <name evidence="1" type="ORF">HANVADRAFT_4300</name>
</gene>
<dbReference type="Proteomes" id="UP000092321">
    <property type="component" value="Unassembled WGS sequence"/>
</dbReference>
<dbReference type="EMBL" id="LXPE01000361">
    <property type="protein sequence ID" value="OBA24884.1"/>
    <property type="molecule type" value="Genomic_DNA"/>
</dbReference>
<feature type="non-terminal residue" evidence="1">
    <location>
        <position position="1"/>
    </location>
</feature>
<accession>A0A1B7T827</accession>
<name>A0A1B7T827_9ASCO</name>
<evidence type="ECO:0000313" key="2">
    <source>
        <dbReference type="Proteomes" id="UP000092321"/>
    </source>
</evidence>
<keyword evidence="2" id="KW-1185">Reference proteome</keyword>
<organism evidence="1 2">
    <name type="scientific">Hanseniaspora valbyensis NRRL Y-1626</name>
    <dbReference type="NCBI Taxonomy" id="766949"/>
    <lineage>
        <taxon>Eukaryota</taxon>
        <taxon>Fungi</taxon>
        <taxon>Dikarya</taxon>
        <taxon>Ascomycota</taxon>
        <taxon>Saccharomycotina</taxon>
        <taxon>Saccharomycetes</taxon>
        <taxon>Saccharomycodales</taxon>
        <taxon>Saccharomycodaceae</taxon>
        <taxon>Hanseniaspora</taxon>
    </lineage>
</organism>
<reference evidence="2" key="1">
    <citation type="journal article" date="2016" name="Proc. Natl. Acad. Sci. U.S.A.">
        <title>Comparative genomics of biotechnologically important yeasts.</title>
        <authorList>
            <person name="Riley R."/>
            <person name="Haridas S."/>
            <person name="Wolfe K.H."/>
            <person name="Lopes M.R."/>
            <person name="Hittinger C.T."/>
            <person name="Goeker M."/>
            <person name="Salamov A.A."/>
            <person name="Wisecaver J.H."/>
            <person name="Long T.M."/>
            <person name="Calvey C.H."/>
            <person name="Aerts A.L."/>
            <person name="Barry K.W."/>
            <person name="Choi C."/>
            <person name="Clum A."/>
            <person name="Coughlan A.Y."/>
            <person name="Deshpande S."/>
            <person name="Douglass A.P."/>
            <person name="Hanson S.J."/>
            <person name="Klenk H.-P."/>
            <person name="LaButti K.M."/>
            <person name="Lapidus A."/>
            <person name="Lindquist E.A."/>
            <person name="Lipzen A.M."/>
            <person name="Meier-Kolthoff J.P."/>
            <person name="Ohm R.A."/>
            <person name="Otillar R.P."/>
            <person name="Pangilinan J.L."/>
            <person name="Peng Y."/>
            <person name="Rokas A."/>
            <person name="Rosa C.A."/>
            <person name="Scheuner C."/>
            <person name="Sibirny A.A."/>
            <person name="Slot J.C."/>
            <person name="Stielow J.B."/>
            <person name="Sun H."/>
            <person name="Kurtzman C.P."/>
            <person name="Blackwell M."/>
            <person name="Grigoriev I.V."/>
            <person name="Jeffries T.W."/>
        </authorList>
    </citation>
    <scope>NUCLEOTIDE SEQUENCE [LARGE SCALE GENOMIC DNA]</scope>
    <source>
        <strain evidence="2">NRRL Y-1626</strain>
    </source>
</reference>
<protein>
    <submittedName>
        <fullName evidence="1">Uncharacterized protein</fullName>
    </submittedName>
</protein>